<keyword evidence="1" id="KW-0472">Membrane</keyword>
<reference evidence="2" key="1">
    <citation type="submission" date="2016-10" db="EMBL/GenBank/DDBJ databases">
        <authorList>
            <person name="de Groot N.N."/>
        </authorList>
    </citation>
    <scope>NUCLEOTIDE SEQUENCE</scope>
</reference>
<dbReference type="AlphaFoldDB" id="A0A1W1BM19"/>
<accession>A0A1W1BM19</accession>
<feature type="transmembrane region" description="Helical" evidence="1">
    <location>
        <begin position="288"/>
        <end position="306"/>
    </location>
</feature>
<keyword evidence="1" id="KW-0812">Transmembrane</keyword>
<evidence type="ECO:0000256" key="1">
    <source>
        <dbReference type="SAM" id="Phobius"/>
    </source>
</evidence>
<gene>
    <name evidence="2" type="ORF">MNB_SM-4-1707</name>
</gene>
<sequence length="375" mass="43289">MKKNLASIVLLLVVLLLDLSASTYKWSSKVDKKTAYINEAILLTYVCEFSDASELYTIDFNPVQDNVDFSIKLLKESQGLKNFKRVNSYEFIAYVKREGRISFDFDIVMKKTTQESINSTTAGHYDDSKSESFILTQMKQLPLSVNIKDTPFKLVGEFTLTVKQDKPTLKPYDPYNLEIQIQGTGNFSSVSPIDFSIDGVKVFTQSPVLRTDLTENGEKGVWSQKFAFVSEKSFVIPEVGIEYFDVNIGRLKKLTLNTINVSVENDVYNQEDILDIKEEKDYLYKPEYLYYLLIFLLGFLVAKIKLNIFKPQRTEQELFLKSIKETTSLEKLCFLLVSKDTKKYEELISKIESKELRSLKKAKDISLRFTMIYHK</sequence>
<keyword evidence="1" id="KW-1133">Transmembrane helix</keyword>
<protein>
    <submittedName>
        <fullName evidence="2">BatD</fullName>
    </submittedName>
</protein>
<organism evidence="2">
    <name type="scientific">hydrothermal vent metagenome</name>
    <dbReference type="NCBI Taxonomy" id="652676"/>
    <lineage>
        <taxon>unclassified sequences</taxon>
        <taxon>metagenomes</taxon>
        <taxon>ecological metagenomes</taxon>
    </lineage>
</organism>
<name>A0A1W1BM19_9ZZZZ</name>
<proteinExistence type="predicted"/>
<dbReference type="EMBL" id="FPHF01000028">
    <property type="protein sequence ID" value="SFV54546.1"/>
    <property type="molecule type" value="Genomic_DNA"/>
</dbReference>
<evidence type="ECO:0000313" key="2">
    <source>
        <dbReference type="EMBL" id="SFV54546.1"/>
    </source>
</evidence>